<keyword evidence="4" id="KW-0472">Membrane</keyword>
<dbReference type="GO" id="GO:0043386">
    <property type="term" value="P:mycotoxin biosynthetic process"/>
    <property type="evidence" value="ECO:0007669"/>
    <property type="project" value="InterPro"/>
</dbReference>
<keyword evidence="4" id="KW-1133">Transmembrane helix</keyword>
<evidence type="ECO:0000256" key="1">
    <source>
        <dbReference type="ARBA" id="ARBA00004685"/>
    </source>
</evidence>
<comment type="caution">
    <text evidence="5">The sequence shown here is derived from an EMBL/GenBank/DDBJ whole genome shotgun (WGS) entry which is preliminary data.</text>
</comment>
<dbReference type="PANTHER" id="PTHR33365">
    <property type="entry name" value="YALI0B05434P"/>
    <property type="match status" value="1"/>
</dbReference>
<keyword evidence="6" id="KW-1185">Reference proteome</keyword>
<dbReference type="Proteomes" id="UP000469558">
    <property type="component" value="Unassembled WGS sequence"/>
</dbReference>
<evidence type="ECO:0000313" key="6">
    <source>
        <dbReference type="Proteomes" id="UP000469558"/>
    </source>
</evidence>
<evidence type="ECO:0000256" key="3">
    <source>
        <dbReference type="ARBA" id="ARBA00035112"/>
    </source>
</evidence>
<comment type="similarity">
    <text evidence="3">Belongs to the ustYa family.</text>
</comment>
<dbReference type="OrthoDB" id="3687641at2759"/>
<dbReference type="InterPro" id="IPR021765">
    <property type="entry name" value="UstYa-like"/>
</dbReference>
<proteinExistence type="inferred from homology"/>
<feature type="transmembrane region" description="Helical" evidence="4">
    <location>
        <begin position="37"/>
        <end position="59"/>
    </location>
</feature>
<dbReference type="GO" id="GO:0016491">
    <property type="term" value="F:oxidoreductase activity"/>
    <property type="evidence" value="ECO:0007669"/>
    <property type="project" value="UniProtKB-KW"/>
</dbReference>
<organism evidence="5 6">
    <name type="scientific">Lachnellula suecica</name>
    <dbReference type="NCBI Taxonomy" id="602035"/>
    <lineage>
        <taxon>Eukaryota</taxon>
        <taxon>Fungi</taxon>
        <taxon>Dikarya</taxon>
        <taxon>Ascomycota</taxon>
        <taxon>Pezizomycotina</taxon>
        <taxon>Leotiomycetes</taxon>
        <taxon>Helotiales</taxon>
        <taxon>Lachnaceae</taxon>
        <taxon>Lachnellula</taxon>
    </lineage>
</organism>
<gene>
    <name evidence="5" type="primary">ustYa_8</name>
    <name evidence="5" type="ORF">LSUE1_G003062</name>
</gene>
<keyword evidence="4" id="KW-0812">Transmembrane</keyword>
<keyword evidence="2" id="KW-0560">Oxidoreductase</keyword>
<dbReference type="EMBL" id="QGMK01000368">
    <property type="protein sequence ID" value="TVY82111.1"/>
    <property type="molecule type" value="Genomic_DNA"/>
</dbReference>
<evidence type="ECO:0000256" key="4">
    <source>
        <dbReference type="SAM" id="Phobius"/>
    </source>
</evidence>
<protein>
    <submittedName>
        <fullName evidence="5">Oxidase ustYa</fullName>
    </submittedName>
</protein>
<name>A0A8T9C919_9HELO</name>
<dbReference type="AlphaFoldDB" id="A0A8T9C919"/>
<evidence type="ECO:0000313" key="5">
    <source>
        <dbReference type="EMBL" id="TVY82111.1"/>
    </source>
</evidence>
<evidence type="ECO:0000256" key="2">
    <source>
        <dbReference type="ARBA" id="ARBA00023002"/>
    </source>
</evidence>
<dbReference type="Pfam" id="PF11807">
    <property type="entry name" value="UstYa"/>
    <property type="match status" value="1"/>
</dbReference>
<sequence length="241" mass="27686">MSHPKHEDDQEGLLAEDGEEASFAERRIHPPPSWMKAYWRSMLEVAMAIVILVLAIRPLTTSTKPATRRTPVPDFPRKNYTFLENPRYLHEDMFASKQETLKTLHNWIELSADGRGYVKIDDWETFDLGEPYTSHYNHNMTDVPVFMVSVFHQLHCLSYLAQNGFDQTELEQEVAHHSAHCFDYLRQSIMCAADTSLEGKTEAGPGWGSKHECKDYDAVLAWANERTVLKFRTNMPGEAVL</sequence>
<dbReference type="PANTHER" id="PTHR33365:SF11">
    <property type="entry name" value="TAT PATHWAY SIGNAL SEQUENCE"/>
    <property type="match status" value="1"/>
</dbReference>
<reference evidence="5 6" key="1">
    <citation type="submission" date="2018-05" db="EMBL/GenBank/DDBJ databases">
        <title>Genome sequencing and assembly of the regulated plant pathogen Lachnellula willkommii and related sister species for the development of diagnostic species identification markers.</title>
        <authorList>
            <person name="Giroux E."/>
            <person name="Bilodeau G."/>
        </authorList>
    </citation>
    <scope>NUCLEOTIDE SEQUENCE [LARGE SCALE GENOMIC DNA]</scope>
    <source>
        <strain evidence="5 6">CBS 268.59</strain>
    </source>
</reference>
<comment type="pathway">
    <text evidence="1">Mycotoxin biosynthesis.</text>
</comment>
<accession>A0A8T9C919</accession>